<dbReference type="Pfam" id="PF16344">
    <property type="entry name" value="FecR_C"/>
    <property type="match status" value="1"/>
</dbReference>
<sequence length="329" mass="37622">MAKRKSIKVEDLIEDHTFLQWVKGENNPQAQEWEYRYHNFPSDRKVMDQAKILVEGIPFNRRFISDQKVERAWEDVTNALDAASKEQATKTFLKSDWKIAAAILFIVMAGTGLYAIFQNSEKVYQTAFGERLEVTLPDGSQVTMNTNSTLRYVRNNPRRVVMTGEIYFDIEKKPETGEPFIVQTPDLDIQVLGTEFNVNSRLKKTEVLLDEGSIELDIKEKERIRMAPGDFVSYSSLENRILEQQKAKKPEVITSWKDGVLLLDSVSVASALLLLEETYNIETHIENSEVAEKMLIGGVPNDNLETCVAALRTIYNLDIHIKNDTLMVR</sequence>
<organism evidence="4 5">
    <name type="scientific">Membranihabitans marinus</name>
    <dbReference type="NCBI Taxonomy" id="1227546"/>
    <lineage>
        <taxon>Bacteria</taxon>
        <taxon>Pseudomonadati</taxon>
        <taxon>Bacteroidota</taxon>
        <taxon>Saprospiria</taxon>
        <taxon>Saprospirales</taxon>
        <taxon>Saprospiraceae</taxon>
        <taxon>Membranihabitans</taxon>
    </lineage>
</organism>
<gene>
    <name evidence="4" type="ORF">KUV50_15285</name>
</gene>
<feature type="domain" description="Protein FecR C-terminal" evidence="3">
    <location>
        <begin position="262"/>
        <end position="327"/>
    </location>
</feature>
<protein>
    <submittedName>
        <fullName evidence="4">FecR domain-containing protein</fullName>
    </submittedName>
</protein>
<dbReference type="Gene3D" id="2.60.120.1440">
    <property type="match status" value="1"/>
</dbReference>
<accession>A0A953HNZ7</accession>
<keyword evidence="1" id="KW-0472">Membrane</keyword>
<comment type="caution">
    <text evidence="4">The sequence shown here is derived from an EMBL/GenBank/DDBJ whole genome shotgun (WGS) entry which is preliminary data.</text>
</comment>
<evidence type="ECO:0000313" key="5">
    <source>
        <dbReference type="Proteomes" id="UP000753961"/>
    </source>
</evidence>
<dbReference type="AlphaFoldDB" id="A0A953HNZ7"/>
<reference evidence="4" key="1">
    <citation type="submission" date="2021-06" db="EMBL/GenBank/DDBJ databases">
        <title>44 bacteria genomes isolated from Dapeng, Shenzhen.</title>
        <authorList>
            <person name="Zheng W."/>
            <person name="Yu S."/>
            <person name="Huang Y."/>
        </authorList>
    </citation>
    <scope>NUCLEOTIDE SEQUENCE</scope>
    <source>
        <strain evidence="4">DP5N28-2</strain>
    </source>
</reference>
<keyword evidence="1" id="KW-0812">Transmembrane</keyword>
<evidence type="ECO:0000259" key="2">
    <source>
        <dbReference type="Pfam" id="PF04773"/>
    </source>
</evidence>
<dbReference type="InterPro" id="IPR006860">
    <property type="entry name" value="FecR"/>
</dbReference>
<dbReference type="InterPro" id="IPR012373">
    <property type="entry name" value="Ferrdict_sens_TM"/>
</dbReference>
<keyword evidence="1" id="KW-1133">Transmembrane helix</keyword>
<dbReference type="PANTHER" id="PTHR30273:SF2">
    <property type="entry name" value="PROTEIN FECR"/>
    <property type="match status" value="1"/>
</dbReference>
<feature type="domain" description="FecR protein" evidence="2">
    <location>
        <begin position="123"/>
        <end position="215"/>
    </location>
</feature>
<evidence type="ECO:0000256" key="1">
    <source>
        <dbReference type="SAM" id="Phobius"/>
    </source>
</evidence>
<feature type="transmembrane region" description="Helical" evidence="1">
    <location>
        <begin position="99"/>
        <end position="117"/>
    </location>
</feature>
<proteinExistence type="predicted"/>
<dbReference type="GO" id="GO:0016989">
    <property type="term" value="F:sigma factor antagonist activity"/>
    <property type="evidence" value="ECO:0007669"/>
    <property type="project" value="TreeGrafter"/>
</dbReference>
<keyword evidence="5" id="KW-1185">Reference proteome</keyword>
<evidence type="ECO:0000313" key="4">
    <source>
        <dbReference type="EMBL" id="MBY5959514.1"/>
    </source>
</evidence>
<name>A0A953HNZ7_9BACT</name>
<dbReference type="InterPro" id="IPR032508">
    <property type="entry name" value="FecR_C"/>
</dbReference>
<dbReference type="Proteomes" id="UP000753961">
    <property type="component" value="Unassembled WGS sequence"/>
</dbReference>
<dbReference type="PANTHER" id="PTHR30273">
    <property type="entry name" value="PERIPLASMIC SIGNAL SENSOR AND SIGMA FACTOR ACTIVATOR FECR-RELATED"/>
    <property type="match status" value="1"/>
</dbReference>
<evidence type="ECO:0000259" key="3">
    <source>
        <dbReference type="Pfam" id="PF16344"/>
    </source>
</evidence>
<dbReference type="EMBL" id="JAHVHU010000015">
    <property type="protein sequence ID" value="MBY5959514.1"/>
    <property type="molecule type" value="Genomic_DNA"/>
</dbReference>
<dbReference type="RefSeq" id="WP_222581051.1">
    <property type="nucleotide sequence ID" value="NZ_JAHVHU010000015.1"/>
</dbReference>
<dbReference type="Gene3D" id="3.55.50.30">
    <property type="match status" value="1"/>
</dbReference>
<dbReference type="Pfam" id="PF04773">
    <property type="entry name" value="FecR"/>
    <property type="match status" value="1"/>
</dbReference>